<dbReference type="Proteomes" id="UP000054359">
    <property type="component" value="Unassembled WGS sequence"/>
</dbReference>
<evidence type="ECO:0000313" key="2">
    <source>
        <dbReference type="Proteomes" id="UP000054359"/>
    </source>
</evidence>
<feature type="non-terminal residue" evidence="1">
    <location>
        <position position="1"/>
    </location>
</feature>
<evidence type="ECO:0000313" key="1">
    <source>
        <dbReference type="EMBL" id="KFM81458.1"/>
    </source>
</evidence>
<organism evidence="1 2">
    <name type="scientific">Stegodyphus mimosarum</name>
    <name type="common">African social velvet spider</name>
    <dbReference type="NCBI Taxonomy" id="407821"/>
    <lineage>
        <taxon>Eukaryota</taxon>
        <taxon>Metazoa</taxon>
        <taxon>Ecdysozoa</taxon>
        <taxon>Arthropoda</taxon>
        <taxon>Chelicerata</taxon>
        <taxon>Arachnida</taxon>
        <taxon>Araneae</taxon>
        <taxon>Araneomorphae</taxon>
        <taxon>Entelegynae</taxon>
        <taxon>Eresoidea</taxon>
        <taxon>Eresidae</taxon>
        <taxon>Stegodyphus</taxon>
    </lineage>
</organism>
<proteinExistence type="predicted"/>
<dbReference type="AlphaFoldDB" id="A0A087UVR9"/>
<accession>A0A087UVR9</accession>
<reference evidence="1 2" key="1">
    <citation type="submission" date="2013-11" db="EMBL/GenBank/DDBJ databases">
        <title>Genome sequencing of Stegodyphus mimosarum.</title>
        <authorList>
            <person name="Bechsgaard J."/>
        </authorList>
    </citation>
    <scope>NUCLEOTIDE SEQUENCE [LARGE SCALE GENOMIC DNA]</scope>
</reference>
<protein>
    <submittedName>
        <fullName evidence="1">Uncharacterized protein</fullName>
    </submittedName>
</protein>
<feature type="non-terminal residue" evidence="1">
    <location>
        <position position="59"/>
    </location>
</feature>
<sequence>LLFKTHLHASASHSDAPFAPGCLAFESQIKECCSRTNTTSFTATLHASELFPKMPIHLY</sequence>
<name>A0A087UVR9_STEMI</name>
<dbReference type="EMBL" id="KK121881">
    <property type="protein sequence ID" value="KFM81458.1"/>
    <property type="molecule type" value="Genomic_DNA"/>
</dbReference>
<gene>
    <name evidence="1" type="ORF">X975_16798</name>
</gene>
<keyword evidence="2" id="KW-1185">Reference proteome</keyword>